<protein>
    <submittedName>
        <fullName evidence="4">Uncharacterized protein LOC100186474</fullName>
    </submittedName>
</protein>
<organism evidence="4">
    <name type="scientific">Phallusia mammillata</name>
    <dbReference type="NCBI Taxonomy" id="59560"/>
    <lineage>
        <taxon>Eukaryota</taxon>
        <taxon>Metazoa</taxon>
        <taxon>Chordata</taxon>
        <taxon>Tunicata</taxon>
        <taxon>Ascidiacea</taxon>
        <taxon>Phlebobranchia</taxon>
        <taxon>Ascidiidae</taxon>
        <taxon>Phallusia</taxon>
    </lineage>
</organism>
<reference evidence="4" key="1">
    <citation type="submission" date="2020-04" db="EMBL/GenBank/DDBJ databases">
        <authorList>
            <person name="Neveu A P."/>
        </authorList>
    </citation>
    <scope>NUCLEOTIDE SEQUENCE</scope>
    <source>
        <tissue evidence="4">Whole embryo</tissue>
    </source>
</reference>
<feature type="compositionally biased region" description="Basic and acidic residues" evidence="2">
    <location>
        <begin position="179"/>
        <end position="201"/>
    </location>
</feature>
<keyword evidence="1" id="KW-0175">Coiled coil</keyword>
<evidence type="ECO:0000313" key="4">
    <source>
        <dbReference type="EMBL" id="CAB3263007.1"/>
    </source>
</evidence>
<evidence type="ECO:0000256" key="2">
    <source>
        <dbReference type="SAM" id="MobiDB-lite"/>
    </source>
</evidence>
<feature type="region of interest" description="Disordered" evidence="2">
    <location>
        <begin position="115"/>
        <end position="201"/>
    </location>
</feature>
<dbReference type="PANTHER" id="PTHR21812">
    <property type="entry name" value="INO80 COMPLEX SUBUNIT E"/>
    <property type="match status" value="1"/>
</dbReference>
<dbReference type="InterPro" id="IPR056515">
    <property type="entry name" value="INO80E_N"/>
</dbReference>
<feature type="domain" description="INO80 complex subunit E N-terminal" evidence="3">
    <location>
        <begin position="54"/>
        <end position="101"/>
    </location>
</feature>
<evidence type="ECO:0000259" key="3">
    <source>
        <dbReference type="Pfam" id="PF24237"/>
    </source>
</evidence>
<dbReference type="GO" id="GO:0031011">
    <property type="term" value="C:Ino80 complex"/>
    <property type="evidence" value="ECO:0007669"/>
    <property type="project" value="InterPro"/>
</dbReference>
<accession>A0A6F9DHS3</accession>
<proteinExistence type="evidence at transcript level"/>
<feature type="compositionally biased region" description="Low complexity" evidence="2">
    <location>
        <begin position="115"/>
        <end position="128"/>
    </location>
</feature>
<dbReference type="GO" id="GO:0006338">
    <property type="term" value="P:chromatin remodeling"/>
    <property type="evidence" value="ECO:0007669"/>
    <property type="project" value="InterPro"/>
</dbReference>
<name>A0A6F9DHS3_9ASCI</name>
<evidence type="ECO:0000256" key="1">
    <source>
        <dbReference type="SAM" id="Coils"/>
    </source>
</evidence>
<dbReference type="Pfam" id="PF24237">
    <property type="entry name" value="INO80E"/>
    <property type="match status" value="1"/>
</dbReference>
<dbReference type="AlphaFoldDB" id="A0A6F9DHS3"/>
<gene>
    <name evidence="4" type="primary">LOC100186474</name>
</gene>
<feature type="compositionally biased region" description="Basic and acidic residues" evidence="2">
    <location>
        <begin position="147"/>
        <end position="158"/>
    </location>
</feature>
<dbReference type="EMBL" id="LR787145">
    <property type="protein sequence ID" value="CAB3263007.1"/>
    <property type="molecule type" value="mRNA"/>
</dbReference>
<sequence>MCVTHLALHKKKIERLSSVCCNIGRYRFSKKLSLLRDSSIKIYLQQIDVNMSINYAEKSKFLKRKLKYLVYEHESLKSELEKAQRKLLKVSRDNSFLLDRLLQYEQVIVDSPIDSDATVSSDSDSEVVQHQKRKATSASQSGAAKQIKSEAQEKPKEMLEDETNIIEGSAKEPPSLKQDSPRASHTEEDVIVKKENLNAVD</sequence>
<dbReference type="InterPro" id="IPR026678">
    <property type="entry name" value="INO80E"/>
</dbReference>
<dbReference type="PANTHER" id="PTHR21812:SF1">
    <property type="entry name" value="INO80 COMPLEX SUBUNIT E"/>
    <property type="match status" value="1"/>
</dbReference>
<feature type="coiled-coil region" evidence="1">
    <location>
        <begin position="66"/>
        <end position="93"/>
    </location>
</feature>